<evidence type="ECO:0000313" key="4">
    <source>
        <dbReference type="EMBL" id="AXK60416.1"/>
    </source>
</evidence>
<dbReference type="Pfam" id="PF01026">
    <property type="entry name" value="TatD_DNase"/>
    <property type="match status" value="1"/>
</dbReference>
<dbReference type="Proteomes" id="UP000254834">
    <property type="component" value="Chromosome"/>
</dbReference>
<dbReference type="FunFam" id="3.20.20.140:FF:000005">
    <property type="entry name" value="TatD family hydrolase"/>
    <property type="match status" value="1"/>
</dbReference>
<name>A0A345ZAU9_9BACT</name>
<evidence type="ECO:0000313" key="5">
    <source>
        <dbReference type="Proteomes" id="UP000254834"/>
    </source>
</evidence>
<dbReference type="CDD" id="cd01310">
    <property type="entry name" value="TatD_DNAse"/>
    <property type="match status" value="1"/>
</dbReference>
<sequence>MLIDTHCHINIMLRGYKTKSAYTKLTPEEIIQANAIVQQAFDNDTTCIINVGTDLIESTTCVEIAQMYENCFAIVGIHPNDLTDSWKDEFAHIQSLVKNSHENKIIGIGECGIDMHYEGYNLARQQDAFKAHIELALEHNLALSIHSRDAAEETFKIIDEYAKESNFKGIMHCYAYDQGYAQQAIDFNLVLGIGATLTYPKNEVLRSIVKSVQLEQIVLETDAPFLPPQIMRGKQNSPANIKIVAEYIAQLRQTSYENVANTTTTTVKKLFNLSQKLA</sequence>
<accession>A0A345ZAU9</accession>
<feature type="binding site" evidence="3">
    <location>
        <position position="6"/>
    </location>
    <ligand>
        <name>a divalent metal cation</name>
        <dbReference type="ChEBI" id="CHEBI:60240"/>
        <label>1</label>
    </ligand>
</feature>
<dbReference type="InterPro" id="IPR001130">
    <property type="entry name" value="TatD-like"/>
</dbReference>
<dbReference type="GO" id="GO:0004536">
    <property type="term" value="F:DNA nuclease activity"/>
    <property type="evidence" value="ECO:0007669"/>
    <property type="project" value="InterPro"/>
</dbReference>
<dbReference type="PANTHER" id="PTHR46124">
    <property type="entry name" value="D-AMINOACYL-TRNA DEACYLASE"/>
    <property type="match status" value="1"/>
</dbReference>
<dbReference type="OrthoDB" id="370726at2"/>
<dbReference type="InterPro" id="IPR015991">
    <property type="entry name" value="TatD/YcfH-like"/>
</dbReference>
<keyword evidence="2" id="KW-0378">Hydrolase</keyword>
<dbReference type="PROSITE" id="PS01137">
    <property type="entry name" value="TATD_1"/>
    <property type="match status" value="1"/>
</dbReference>
<dbReference type="GO" id="GO:0016788">
    <property type="term" value="F:hydrolase activity, acting on ester bonds"/>
    <property type="evidence" value="ECO:0007669"/>
    <property type="project" value="InterPro"/>
</dbReference>
<feature type="binding site" evidence="3">
    <location>
        <position position="172"/>
    </location>
    <ligand>
        <name>a divalent metal cation</name>
        <dbReference type="ChEBI" id="CHEBI:60240"/>
        <label>2</label>
    </ligand>
</feature>
<dbReference type="InterPro" id="IPR032466">
    <property type="entry name" value="Metal_Hydrolase"/>
</dbReference>
<dbReference type="SUPFAM" id="SSF51556">
    <property type="entry name" value="Metallo-dependent hydrolases"/>
    <property type="match status" value="1"/>
</dbReference>
<feature type="binding site" evidence="3">
    <location>
        <position position="8"/>
    </location>
    <ligand>
        <name>a divalent metal cation</name>
        <dbReference type="ChEBI" id="CHEBI:60240"/>
        <label>1</label>
    </ligand>
</feature>
<keyword evidence="5" id="KW-1185">Reference proteome</keyword>
<feature type="binding site" evidence="3">
    <location>
        <position position="222"/>
    </location>
    <ligand>
        <name>a divalent metal cation</name>
        <dbReference type="ChEBI" id="CHEBI:60240"/>
        <label>1</label>
    </ligand>
</feature>
<evidence type="ECO:0000256" key="1">
    <source>
        <dbReference type="ARBA" id="ARBA00022723"/>
    </source>
</evidence>
<keyword evidence="1 3" id="KW-0479">Metal-binding</keyword>
<dbReference type="InterPro" id="IPR018228">
    <property type="entry name" value="DNase_TatD-rel_CS"/>
</dbReference>
<gene>
    <name evidence="4" type="ORF">C0J27_01480</name>
</gene>
<dbReference type="AlphaFoldDB" id="A0A345ZAU9"/>
<organism evidence="4 5">
    <name type="scientific">Candidatus Chromulinivorax destructor</name>
    <dbReference type="NCBI Taxonomy" id="2066483"/>
    <lineage>
        <taxon>Bacteria</taxon>
        <taxon>Candidatus Babelota</taxon>
        <taxon>Candidatus Babeliae</taxon>
        <taxon>Candidatus Babeliales</taxon>
        <taxon>Candidatus Chromulinivoraceae</taxon>
        <taxon>Candidatus Chromulinivorax</taxon>
    </lineage>
</organism>
<dbReference type="EMBL" id="CP025544">
    <property type="protein sequence ID" value="AXK60416.1"/>
    <property type="molecule type" value="Genomic_DNA"/>
</dbReference>
<feature type="binding site" evidence="3">
    <location>
        <position position="110"/>
    </location>
    <ligand>
        <name>a divalent metal cation</name>
        <dbReference type="ChEBI" id="CHEBI:60240"/>
        <label>1</label>
    </ligand>
</feature>
<feature type="binding site" evidence="3">
    <location>
        <position position="146"/>
    </location>
    <ligand>
        <name>a divalent metal cation</name>
        <dbReference type="ChEBI" id="CHEBI:60240"/>
        <label>2</label>
    </ligand>
</feature>
<dbReference type="PIRSF" id="PIRSF005902">
    <property type="entry name" value="DNase_TatD"/>
    <property type="match status" value="1"/>
</dbReference>
<evidence type="ECO:0000256" key="3">
    <source>
        <dbReference type="PIRSR" id="PIRSR005902-1"/>
    </source>
</evidence>
<dbReference type="NCBIfam" id="TIGR00010">
    <property type="entry name" value="YchF/TatD family DNA exonuclease"/>
    <property type="match status" value="1"/>
</dbReference>
<proteinExistence type="predicted"/>
<dbReference type="KEGG" id="cdes:C0J27_01480"/>
<dbReference type="PANTHER" id="PTHR46124:SF2">
    <property type="entry name" value="D-AMINOACYL-TRNA DEACYLASE"/>
    <property type="match status" value="1"/>
</dbReference>
<evidence type="ECO:0000256" key="2">
    <source>
        <dbReference type="ARBA" id="ARBA00022801"/>
    </source>
</evidence>
<reference evidence="4 5" key="1">
    <citation type="submission" date="2017-12" db="EMBL/GenBank/DDBJ databases">
        <title>Chromulinavorax destructans is a abundant pathogen of dominant heterotrophic picoflagllates.</title>
        <authorList>
            <person name="Deeg C.M."/>
            <person name="Zimmer M."/>
            <person name="Suttle C.A."/>
        </authorList>
    </citation>
    <scope>NUCLEOTIDE SEQUENCE [LARGE SCALE GENOMIC DNA]</scope>
    <source>
        <strain evidence="4 5">SeV1</strain>
    </source>
</reference>
<dbReference type="RefSeq" id="WP_115585431.1">
    <property type="nucleotide sequence ID" value="NZ_CP025544.1"/>
</dbReference>
<protein>
    <submittedName>
        <fullName evidence="4">Uncharacterized protein</fullName>
    </submittedName>
</protein>
<dbReference type="GO" id="GO:0046872">
    <property type="term" value="F:metal ion binding"/>
    <property type="evidence" value="ECO:0007669"/>
    <property type="project" value="UniProtKB-KW"/>
</dbReference>
<dbReference type="Gene3D" id="3.20.20.140">
    <property type="entry name" value="Metal-dependent hydrolases"/>
    <property type="match status" value="1"/>
</dbReference>